<feature type="domain" description="BED-type" evidence="5">
    <location>
        <begin position="16"/>
        <end position="74"/>
    </location>
</feature>
<dbReference type="PANTHER" id="PTHR23272:SF166">
    <property type="entry name" value="ZINC FINGER BED DOMAIN-CONTAINING PROTEIN RICESLEEPER 2-LIKE ISOFORM X1"/>
    <property type="match status" value="1"/>
</dbReference>
<evidence type="ECO:0000313" key="7">
    <source>
        <dbReference type="RefSeq" id="XP_071920704.1"/>
    </source>
</evidence>
<dbReference type="InterPro" id="IPR036236">
    <property type="entry name" value="Znf_C2H2_sf"/>
</dbReference>
<keyword evidence="2 4" id="KW-0863">Zinc-finger</keyword>
<dbReference type="RefSeq" id="XP_071920704.1">
    <property type="nucleotide sequence ID" value="XM_072064603.1"/>
</dbReference>
<reference evidence="7" key="1">
    <citation type="submission" date="2025-08" db="UniProtKB">
        <authorList>
            <consortium name="RefSeq"/>
        </authorList>
    </citation>
    <scope>IDENTIFICATION</scope>
    <source>
        <tissue evidence="7">Leaves</tissue>
    </source>
</reference>
<keyword evidence="3" id="KW-0862">Zinc</keyword>
<evidence type="ECO:0000259" key="5">
    <source>
        <dbReference type="PROSITE" id="PS50808"/>
    </source>
</evidence>
<dbReference type="Pfam" id="PF14372">
    <property type="entry name" value="hAT-like_RNase-H"/>
    <property type="match status" value="1"/>
</dbReference>
<dbReference type="InterPro" id="IPR003656">
    <property type="entry name" value="Znf_BED"/>
</dbReference>
<evidence type="ECO:0000256" key="1">
    <source>
        <dbReference type="ARBA" id="ARBA00022723"/>
    </source>
</evidence>
<dbReference type="PANTHER" id="PTHR23272">
    <property type="entry name" value="BED FINGER-RELATED"/>
    <property type="match status" value="1"/>
</dbReference>
<accession>A0ABM4VME6</accession>
<dbReference type="Proteomes" id="UP001652660">
    <property type="component" value="Chromosome 9c"/>
</dbReference>
<protein>
    <submittedName>
        <fullName evidence="7">Zinc finger BED domain-containing protein RICESLEEPER 2-like</fullName>
    </submittedName>
</protein>
<evidence type="ECO:0000256" key="2">
    <source>
        <dbReference type="ARBA" id="ARBA00022771"/>
    </source>
</evidence>
<dbReference type="Pfam" id="PF02892">
    <property type="entry name" value="zf-BED"/>
    <property type="match status" value="1"/>
</dbReference>
<evidence type="ECO:0000256" key="4">
    <source>
        <dbReference type="PROSITE-ProRule" id="PRU00027"/>
    </source>
</evidence>
<dbReference type="PROSITE" id="PS50808">
    <property type="entry name" value="ZF_BED"/>
    <property type="match status" value="1"/>
</dbReference>
<sequence length="333" mass="38965">MSMIAVMGVIRATYKRFHLAVWPHFHRLEPDEHGGRKAICKTCGKKCLADNMSDTSNLLRHLASHAHNEEQPTGLAMIDHEIYRDKMAITIDIVTRWNSTYLMLERALLFRHAFSRLQDVDDDYKLSPLEEEWQRVDKIAEFLRPFYDVTLLFSGSKYPTANLYFPNVSKIQCLLNKEANSPDFLNSEMASNVKTKFQKYWDCYTVILSFAIILDPHYKLQFVEYCFFVLDPQSRDEKVLSIKQKLFRLFEEYSRTNTAITAIPMEGTFNGDDGQTRDLMDGFDVYQSQQGANGNKSELELCLEERLVDRKQQPDLNSWWENSWKISNFYVAR</sequence>
<dbReference type="SMART" id="SM00614">
    <property type="entry name" value="ZnF_BED"/>
    <property type="match status" value="1"/>
</dbReference>
<organism evidence="6 7">
    <name type="scientific">Coffea arabica</name>
    <name type="common">Arabian coffee</name>
    <dbReference type="NCBI Taxonomy" id="13443"/>
    <lineage>
        <taxon>Eukaryota</taxon>
        <taxon>Viridiplantae</taxon>
        <taxon>Streptophyta</taxon>
        <taxon>Embryophyta</taxon>
        <taxon>Tracheophyta</taxon>
        <taxon>Spermatophyta</taxon>
        <taxon>Magnoliopsida</taxon>
        <taxon>eudicotyledons</taxon>
        <taxon>Gunneridae</taxon>
        <taxon>Pentapetalae</taxon>
        <taxon>asterids</taxon>
        <taxon>lamiids</taxon>
        <taxon>Gentianales</taxon>
        <taxon>Rubiaceae</taxon>
        <taxon>Ixoroideae</taxon>
        <taxon>Gardenieae complex</taxon>
        <taxon>Bertiereae - Coffeeae clade</taxon>
        <taxon>Coffeeae</taxon>
        <taxon>Coffea</taxon>
    </lineage>
</organism>
<keyword evidence="1" id="KW-0479">Metal-binding</keyword>
<name>A0ABM4VME6_COFAR</name>
<evidence type="ECO:0000313" key="6">
    <source>
        <dbReference type="Proteomes" id="UP001652660"/>
    </source>
</evidence>
<dbReference type="InterPro" id="IPR025525">
    <property type="entry name" value="hAT-like_transposase_RNase-H"/>
</dbReference>
<proteinExistence type="predicted"/>
<gene>
    <name evidence="7" type="primary">LOC140014184</name>
</gene>
<dbReference type="SUPFAM" id="SSF57667">
    <property type="entry name" value="beta-beta-alpha zinc fingers"/>
    <property type="match status" value="1"/>
</dbReference>
<dbReference type="SUPFAM" id="SSF53098">
    <property type="entry name" value="Ribonuclease H-like"/>
    <property type="match status" value="1"/>
</dbReference>
<evidence type="ECO:0000256" key="3">
    <source>
        <dbReference type="ARBA" id="ARBA00022833"/>
    </source>
</evidence>
<keyword evidence="6" id="KW-1185">Reference proteome</keyword>
<dbReference type="GeneID" id="140014184"/>
<dbReference type="InterPro" id="IPR012337">
    <property type="entry name" value="RNaseH-like_sf"/>
</dbReference>